<name>A0AB36DLT3_MORCA</name>
<accession>A0AB36DLT3</accession>
<comment type="caution">
    <text evidence="1">The sequence shown here is derived from an EMBL/GenBank/DDBJ whole genome shotgun (WGS) entry which is preliminary data.</text>
</comment>
<dbReference type="RefSeq" id="WP_227547617.1">
    <property type="nucleotide sequence ID" value="NZ_LXHQ01000042.1"/>
</dbReference>
<gene>
    <name evidence="1" type="ORF">AO370_1630</name>
</gene>
<dbReference type="AlphaFoldDB" id="A0AB36DLT3"/>
<dbReference type="Proteomes" id="UP000078295">
    <property type="component" value="Unassembled WGS sequence"/>
</dbReference>
<proteinExistence type="predicted"/>
<reference evidence="1 2" key="1">
    <citation type="journal article" date="2016" name="Genome Biol. Evol.">
        <title>Comparative Genomic Analyses of the Moraxella catarrhalis Serosensitive and Seroresistant Lineages Demonstrate Their Independent Evolution.</title>
        <authorList>
            <person name="Earl J.P."/>
            <person name="de Vries S.P."/>
            <person name="Ahmed A."/>
            <person name="Powell E."/>
            <person name="Schultz M.P."/>
            <person name="Hermans P.W."/>
            <person name="Hill D.J."/>
            <person name="Zhou Z."/>
            <person name="Constantinidou C.I."/>
            <person name="Hu F.Z."/>
            <person name="Bootsma H.J."/>
            <person name="Ehrlich G.D."/>
        </authorList>
    </citation>
    <scope>NUCLEOTIDE SEQUENCE [LARGE SCALE GENOMIC DNA]</scope>
    <source>
        <strain evidence="1 2">F23</strain>
    </source>
</reference>
<organism evidence="1 2">
    <name type="scientific">Moraxella catarrhalis</name>
    <name type="common">Branhamella catarrhalis</name>
    <dbReference type="NCBI Taxonomy" id="480"/>
    <lineage>
        <taxon>Bacteria</taxon>
        <taxon>Pseudomonadati</taxon>
        <taxon>Pseudomonadota</taxon>
        <taxon>Gammaproteobacteria</taxon>
        <taxon>Moraxellales</taxon>
        <taxon>Moraxellaceae</taxon>
        <taxon>Moraxella</taxon>
    </lineage>
</organism>
<protein>
    <submittedName>
        <fullName evidence="1">Uncharacterized protein</fullName>
    </submittedName>
</protein>
<evidence type="ECO:0000313" key="1">
    <source>
        <dbReference type="EMBL" id="OAV23586.1"/>
    </source>
</evidence>
<dbReference type="EMBL" id="LXHQ01000042">
    <property type="protein sequence ID" value="OAV23586.1"/>
    <property type="molecule type" value="Genomic_DNA"/>
</dbReference>
<evidence type="ECO:0000313" key="2">
    <source>
        <dbReference type="Proteomes" id="UP000078295"/>
    </source>
</evidence>
<sequence length="52" mass="6299">MPKNRHRHLLELYGEITKLGAILDAPRPKDIHPHEWVLMKDQIYYMRQITEC</sequence>